<dbReference type="EMBL" id="MU277218">
    <property type="protein sequence ID" value="KAI0060586.1"/>
    <property type="molecule type" value="Genomic_DNA"/>
</dbReference>
<name>A0ACB8SXM0_9AGAM</name>
<gene>
    <name evidence="1" type="ORF">BV25DRAFT_946672</name>
</gene>
<evidence type="ECO:0000313" key="1">
    <source>
        <dbReference type="EMBL" id="KAI0060586.1"/>
    </source>
</evidence>
<reference evidence="1" key="1">
    <citation type="submission" date="2021-03" db="EMBL/GenBank/DDBJ databases">
        <authorList>
            <consortium name="DOE Joint Genome Institute"/>
            <person name="Ahrendt S."/>
            <person name="Looney B.P."/>
            <person name="Miyauchi S."/>
            <person name="Morin E."/>
            <person name="Drula E."/>
            <person name="Courty P.E."/>
            <person name="Chicoki N."/>
            <person name="Fauchery L."/>
            <person name="Kohler A."/>
            <person name="Kuo A."/>
            <person name="Labutti K."/>
            <person name="Pangilinan J."/>
            <person name="Lipzen A."/>
            <person name="Riley R."/>
            <person name="Andreopoulos W."/>
            <person name="He G."/>
            <person name="Johnson J."/>
            <person name="Barry K.W."/>
            <person name="Grigoriev I.V."/>
            <person name="Nagy L."/>
            <person name="Hibbett D."/>
            <person name="Henrissat B."/>
            <person name="Matheny P.B."/>
            <person name="Labbe J."/>
            <person name="Martin F."/>
        </authorList>
    </citation>
    <scope>NUCLEOTIDE SEQUENCE</scope>
    <source>
        <strain evidence="1">HHB10654</strain>
    </source>
</reference>
<dbReference type="Proteomes" id="UP000814140">
    <property type="component" value="Unassembled WGS sequence"/>
</dbReference>
<comment type="caution">
    <text evidence="1">The sequence shown here is derived from an EMBL/GenBank/DDBJ whole genome shotgun (WGS) entry which is preliminary data.</text>
</comment>
<accession>A0ACB8SXM0</accession>
<keyword evidence="2" id="KW-1185">Reference proteome</keyword>
<sequence>MTAFRATPVSRITNEILRRIFSLTYDEWTYGFGPHSELQNFALVNKRWHSVALLELYTHVYIGYQYREEAWQGHQQFHSTLQCNPLLASTVRSIWYTLAECDAEENETEILAKALSLCKNLVRFVARGWHYERESLIDALSASKKLQTVDLSLHGFDIGDESEPFCSVSRFFSMLQGWPEIQHVVIESSTISADADDEESDLDANSDSDVSTAIACPSLRRFDFPSESMLDSHLTTLSHIAPSITHLTLDISNISDDSLLSALECWRNSLESLSLDEQDRQTLTDYYPKINTCIASLPNLHTLDVNWVYVSPKSFSRGKFPELSTFSFRMRSEDLVPLTDALRDTDCLSSLRTFELRRSNRIGAKDVCDAKLVQSLLLACKQRGLECDVEI</sequence>
<protein>
    <submittedName>
        <fullName evidence="1">Uncharacterized protein</fullName>
    </submittedName>
</protein>
<evidence type="ECO:0000313" key="2">
    <source>
        <dbReference type="Proteomes" id="UP000814140"/>
    </source>
</evidence>
<proteinExistence type="predicted"/>
<organism evidence="1 2">
    <name type="scientific">Artomyces pyxidatus</name>
    <dbReference type="NCBI Taxonomy" id="48021"/>
    <lineage>
        <taxon>Eukaryota</taxon>
        <taxon>Fungi</taxon>
        <taxon>Dikarya</taxon>
        <taxon>Basidiomycota</taxon>
        <taxon>Agaricomycotina</taxon>
        <taxon>Agaricomycetes</taxon>
        <taxon>Russulales</taxon>
        <taxon>Auriscalpiaceae</taxon>
        <taxon>Artomyces</taxon>
    </lineage>
</organism>
<reference evidence="1" key="2">
    <citation type="journal article" date="2022" name="New Phytol.">
        <title>Evolutionary transition to the ectomycorrhizal habit in the genomes of a hyperdiverse lineage of mushroom-forming fungi.</title>
        <authorList>
            <person name="Looney B."/>
            <person name="Miyauchi S."/>
            <person name="Morin E."/>
            <person name="Drula E."/>
            <person name="Courty P.E."/>
            <person name="Kohler A."/>
            <person name="Kuo A."/>
            <person name="LaButti K."/>
            <person name="Pangilinan J."/>
            <person name="Lipzen A."/>
            <person name="Riley R."/>
            <person name="Andreopoulos W."/>
            <person name="He G."/>
            <person name="Johnson J."/>
            <person name="Nolan M."/>
            <person name="Tritt A."/>
            <person name="Barry K.W."/>
            <person name="Grigoriev I.V."/>
            <person name="Nagy L.G."/>
            <person name="Hibbett D."/>
            <person name="Henrissat B."/>
            <person name="Matheny P.B."/>
            <person name="Labbe J."/>
            <person name="Martin F.M."/>
        </authorList>
    </citation>
    <scope>NUCLEOTIDE SEQUENCE</scope>
    <source>
        <strain evidence="1">HHB10654</strain>
    </source>
</reference>